<dbReference type="CDD" id="cd20007">
    <property type="entry name" value="PBP1_ABC_sugar_binding-like"/>
    <property type="match status" value="1"/>
</dbReference>
<dbReference type="InterPro" id="IPR025997">
    <property type="entry name" value="SBP_2_dom"/>
</dbReference>
<dbReference type="SUPFAM" id="SSF53822">
    <property type="entry name" value="Periplasmic binding protein-like I"/>
    <property type="match status" value="1"/>
</dbReference>
<evidence type="ECO:0000256" key="3">
    <source>
        <dbReference type="ARBA" id="ARBA00022729"/>
    </source>
</evidence>
<dbReference type="Pfam" id="PF13407">
    <property type="entry name" value="Peripla_BP_4"/>
    <property type="match status" value="1"/>
</dbReference>
<evidence type="ECO:0000313" key="5">
    <source>
        <dbReference type="EMBL" id="AYF75829.1"/>
    </source>
</evidence>
<dbReference type="KEGG" id="nyu:D7D52_20495"/>
<dbReference type="OrthoDB" id="9800520at2"/>
<proteinExistence type="inferred from homology"/>
<dbReference type="PANTHER" id="PTHR46847">
    <property type="entry name" value="D-ALLOSE-BINDING PERIPLASMIC PROTEIN-RELATED"/>
    <property type="match status" value="1"/>
</dbReference>
<dbReference type="InterPro" id="IPR028082">
    <property type="entry name" value="Peripla_BP_I"/>
</dbReference>
<dbReference type="AlphaFoldDB" id="A0A386ZGZ6"/>
<dbReference type="Gene3D" id="3.40.50.2300">
    <property type="match status" value="2"/>
</dbReference>
<dbReference type="Proteomes" id="UP000267164">
    <property type="component" value="Chromosome"/>
</dbReference>
<accession>A0A386ZGZ6</accession>
<keyword evidence="3" id="KW-0732">Signal</keyword>
<evidence type="ECO:0000256" key="1">
    <source>
        <dbReference type="ARBA" id="ARBA00004196"/>
    </source>
</evidence>
<keyword evidence="6" id="KW-1185">Reference proteome</keyword>
<reference evidence="5 6" key="1">
    <citation type="submission" date="2018-09" db="EMBL/GenBank/DDBJ databases">
        <title>Nocardia yunnanensis sp. nov., an actinomycete isolated from a soil sample.</title>
        <authorList>
            <person name="Zhang J."/>
        </authorList>
    </citation>
    <scope>NUCLEOTIDE SEQUENCE [LARGE SCALE GENOMIC DNA]</scope>
    <source>
        <strain evidence="5 6">CFHS0054</strain>
    </source>
</reference>
<dbReference type="PANTHER" id="PTHR46847:SF1">
    <property type="entry name" value="D-ALLOSE-BINDING PERIPLASMIC PROTEIN-RELATED"/>
    <property type="match status" value="1"/>
</dbReference>
<dbReference type="EMBL" id="CP032568">
    <property type="protein sequence ID" value="AYF75829.1"/>
    <property type="molecule type" value="Genomic_DNA"/>
</dbReference>
<sequence length="325" mass="33113">MTRTGRAAIVAAVAVAVAGLLAGCGGSVTNSGKADTKKLVLIPGVANEPFYISMQCGAQDEAKKLGYTLDTQAPAQFDASLQTPIVTGVIANKPGAILIAPTHAQAMASPIKQAKDAGIKVIEVDTALQDTSIALSSIASDNVKGGQLAAQTLAKLVGDKGSVLVINTKAGTSTTDQRAQGFEDELKASHPGMTSLGVQYNNNEAAQAASIVTATLAAHPDLAGIFATNLSSAEGAATGLRNAGKLGQVKVVGFDASPKQVQDLSDGTVQALIAQNPGDIGKQGVDQAAAALEGKPVTRNIQTDMIAITHDNMSANDQYFYKSKC</sequence>
<dbReference type="PROSITE" id="PS51257">
    <property type="entry name" value="PROKAR_LIPOPROTEIN"/>
    <property type="match status" value="1"/>
</dbReference>
<dbReference type="GO" id="GO:0030246">
    <property type="term" value="F:carbohydrate binding"/>
    <property type="evidence" value="ECO:0007669"/>
    <property type="project" value="UniProtKB-ARBA"/>
</dbReference>
<dbReference type="RefSeq" id="WP_120738724.1">
    <property type="nucleotide sequence ID" value="NZ_CP032568.1"/>
</dbReference>
<name>A0A386ZGZ6_9NOCA</name>
<evidence type="ECO:0000259" key="4">
    <source>
        <dbReference type="Pfam" id="PF13407"/>
    </source>
</evidence>
<comment type="similarity">
    <text evidence="2">Belongs to the bacterial solute-binding protein 2 family.</text>
</comment>
<feature type="domain" description="Periplasmic binding protein" evidence="4">
    <location>
        <begin position="41"/>
        <end position="295"/>
    </location>
</feature>
<evidence type="ECO:0000256" key="2">
    <source>
        <dbReference type="ARBA" id="ARBA00007639"/>
    </source>
</evidence>
<comment type="subcellular location">
    <subcellularLocation>
        <location evidence="1">Cell envelope</location>
    </subcellularLocation>
</comment>
<protein>
    <submittedName>
        <fullName evidence="5">Sugar ABC transporter substrate-binding protein</fullName>
    </submittedName>
</protein>
<dbReference type="GO" id="GO:0030313">
    <property type="term" value="C:cell envelope"/>
    <property type="evidence" value="ECO:0007669"/>
    <property type="project" value="UniProtKB-SubCell"/>
</dbReference>
<organism evidence="5 6">
    <name type="scientific">Nocardia yunnanensis</name>
    <dbReference type="NCBI Taxonomy" id="2382165"/>
    <lineage>
        <taxon>Bacteria</taxon>
        <taxon>Bacillati</taxon>
        <taxon>Actinomycetota</taxon>
        <taxon>Actinomycetes</taxon>
        <taxon>Mycobacteriales</taxon>
        <taxon>Nocardiaceae</taxon>
        <taxon>Nocardia</taxon>
    </lineage>
</organism>
<evidence type="ECO:0000313" key="6">
    <source>
        <dbReference type="Proteomes" id="UP000267164"/>
    </source>
</evidence>
<gene>
    <name evidence="5" type="ORF">D7D52_20495</name>
</gene>